<gene>
    <name evidence="4" type="ORF">D3W54_10420</name>
</gene>
<evidence type="ECO:0000256" key="2">
    <source>
        <dbReference type="RuleBase" id="RU363072"/>
    </source>
</evidence>
<dbReference type="Pfam" id="PF04966">
    <property type="entry name" value="OprB"/>
    <property type="match status" value="1"/>
</dbReference>
<dbReference type="InterPro" id="IPR038673">
    <property type="entry name" value="OprB_sf"/>
</dbReference>
<keyword evidence="5" id="KW-1185">Reference proteome</keyword>
<dbReference type="EMBL" id="QYAZ01000001">
    <property type="protein sequence ID" value="KAB8124518.1"/>
    <property type="molecule type" value="Genomic_DNA"/>
</dbReference>
<keyword evidence="3" id="KW-0812">Transmembrane</keyword>
<dbReference type="Gene3D" id="2.40.160.180">
    <property type="entry name" value="Carbohydrate-selective porin OprB"/>
    <property type="match status" value="1"/>
</dbReference>
<comment type="caution">
    <text evidence="4">The sequence shown here is derived from an EMBL/GenBank/DDBJ whole genome shotgun (WGS) entry which is preliminary data.</text>
</comment>
<evidence type="ECO:0000256" key="1">
    <source>
        <dbReference type="ARBA" id="ARBA00008769"/>
    </source>
</evidence>
<dbReference type="Proteomes" id="UP000427842">
    <property type="component" value="Unassembled WGS sequence"/>
</dbReference>
<reference evidence="4 5" key="1">
    <citation type="submission" date="2018-09" db="EMBL/GenBank/DDBJ databases">
        <title>Genome sequence and characterization of the bcs clusters for the production of nanocellulose from the low pH resistant strain Komagataeibacter medellinensis ID13488.</title>
        <authorList>
            <person name="Hernandez-Arriaga A.M."/>
            <person name="Del Cerro C."/>
            <person name="Urbina L."/>
            <person name="Eceiza A."/>
            <person name="Retegi A."/>
            <person name="Prieto M.A."/>
        </authorList>
    </citation>
    <scope>NUCLEOTIDE SEQUENCE [LARGE SCALE GENOMIC DNA]</scope>
    <source>
        <strain evidence="4 5">ID13488</strain>
    </source>
</reference>
<dbReference type="PANTHER" id="PTHR37944">
    <property type="entry name" value="PORIN B"/>
    <property type="match status" value="1"/>
</dbReference>
<proteinExistence type="inferred from homology"/>
<name>A0ABQ6VWG4_9PROT</name>
<protein>
    <submittedName>
        <fullName evidence="4">Carbohydrate porin</fullName>
    </submittedName>
</protein>
<feature type="transmembrane region" description="Helical" evidence="3">
    <location>
        <begin position="43"/>
        <end position="64"/>
    </location>
</feature>
<dbReference type="PANTHER" id="PTHR37944:SF1">
    <property type="entry name" value="PORIN B"/>
    <property type="match status" value="1"/>
</dbReference>
<sequence length="525" mass="57896">MWTGLLPYSVDFRTLMGSIIMFPATANPVCVRAARPPVGRMHHVARTAVYALPFALGCVLFGAVPAGAQVMDRDIGSAPSLLVSRPLPKHDSHKTWVPPFSQPEAVAPNPVSKWLRRRGINFLVDNTNEFAGAITPPTRGTTPGFSNYKQGASNAGQYAMQLDVDWDKLAGWHGFATHMVTVGRYGTTANRMFGDWLNHASEDYGGGGNVVVHLVYAYGEETLLGGRLAIAAGRMAEISDFAASPLFCNFQNGSICGRPKGITDTNFAAGYPASTWGFRVRGRPARSVYVQTGLYPIENGIYQVFQHRTGFKFNGANIIGYTAPIETAWEPVFRHGTLPGHYKFGAQLFSTPQDDNYLDVNGAPYALTGRKRQRHGASWSTWMMFDQRLLHYHNKDSGLTALSGMIYNDPRTSLRKYLVYAALLNRGAFRTRPYDTMGFALTYTRIADGVTLAEQDMINNGNRSSLPNHATGVQHNTIVMEANYAIHVMPGVIFTPLFEYYIHPNAQSNLRNAALLGFKSHIQLM</sequence>
<accession>A0ABQ6VWG4</accession>
<dbReference type="InterPro" id="IPR052932">
    <property type="entry name" value="OprB_Porin"/>
</dbReference>
<comment type="similarity">
    <text evidence="1 2">Belongs to the OprB family.</text>
</comment>
<evidence type="ECO:0000313" key="4">
    <source>
        <dbReference type="EMBL" id="KAB8124518.1"/>
    </source>
</evidence>
<evidence type="ECO:0000313" key="5">
    <source>
        <dbReference type="Proteomes" id="UP000427842"/>
    </source>
</evidence>
<feature type="transmembrane region" description="Helical" evidence="3">
    <location>
        <begin position="12"/>
        <end position="31"/>
    </location>
</feature>
<keyword evidence="3" id="KW-1133">Transmembrane helix</keyword>
<organism evidence="4 5">
    <name type="scientific">Komagataeibacter medellinensis</name>
    <dbReference type="NCBI Taxonomy" id="1177712"/>
    <lineage>
        <taxon>Bacteria</taxon>
        <taxon>Pseudomonadati</taxon>
        <taxon>Pseudomonadota</taxon>
        <taxon>Alphaproteobacteria</taxon>
        <taxon>Acetobacterales</taxon>
        <taxon>Acetobacteraceae</taxon>
        <taxon>Komagataeibacter</taxon>
    </lineage>
</organism>
<evidence type="ECO:0000256" key="3">
    <source>
        <dbReference type="SAM" id="Phobius"/>
    </source>
</evidence>
<keyword evidence="3" id="KW-0472">Membrane</keyword>
<dbReference type="InterPro" id="IPR007049">
    <property type="entry name" value="Carb-sel_porin_OprB"/>
</dbReference>